<evidence type="ECO:0000313" key="2">
    <source>
        <dbReference type="Proteomes" id="UP000290408"/>
    </source>
</evidence>
<dbReference type="KEGG" id="jli:EXU32_09915"/>
<dbReference type="OrthoDB" id="511192at2"/>
<proteinExistence type="predicted"/>
<evidence type="ECO:0000313" key="1">
    <source>
        <dbReference type="EMBL" id="QBF46541.1"/>
    </source>
</evidence>
<dbReference type="Pfam" id="PF14081">
    <property type="entry name" value="DUF4262"/>
    <property type="match status" value="1"/>
</dbReference>
<dbReference type="EMBL" id="CP036164">
    <property type="protein sequence ID" value="QBF46541.1"/>
    <property type="molecule type" value="Genomic_DNA"/>
</dbReference>
<dbReference type="InterPro" id="IPR025358">
    <property type="entry name" value="DUF4262"/>
</dbReference>
<name>A0A4P6MS55_9MICO</name>
<protein>
    <submittedName>
        <fullName evidence="1">DUF4262 domain-containing protein</fullName>
    </submittedName>
</protein>
<organism evidence="1 2">
    <name type="scientific">Janibacter limosus</name>
    <dbReference type="NCBI Taxonomy" id="53458"/>
    <lineage>
        <taxon>Bacteria</taxon>
        <taxon>Bacillati</taxon>
        <taxon>Actinomycetota</taxon>
        <taxon>Actinomycetes</taxon>
        <taxon>Micrococcales</taxon>
        <taxon>Intrasporangiaceae</taxon>
        <taxon>Janibacter</taxon>
    </lineage>
</organism>
<reference evidence="1 2" key="1">
    <citation type="submission" date="2019-02" db="EMBL/GenBank/DDBJ databases">
        <title>Genomic data mining of an Antarctic deep-sea actinobacterium, Janibacterlimosus P3-3-X1.</title>
        <authorList>
            <person name="Liao L."/>
            <person name="Chen B."/>
        </authorList>
    </citation>
    <scope>NUCLEOTIDE SEQUENCE [LARGE SCALE GENOMIC DNA]</scope>
    <source>
        <strain evidence="1 2">P3-3-X1</strain>
    </source>
</reference>
<gene>
    <name evidence="1" type="ORF">EXU32_09915</name>
</gene>
<dbReference type="AlphaFoldDB" id="A0A4P6MS55"/>
<sequence length="176" mass="18865">MDTEAALTAFRDQTRQRMAMGIRELGVWNTYVGGDCECGTCAAVPADARDDDVAAERPPFAYTTGLHGVGHPELLVFGLSPASACGVLNAVSGWVHAGRDLVPGELVELDGRSLLIEAVPNPGEIFFAANGFYERPPEFSVLGLQVTWSDEAGRFAWEDGSLLDPADQPRPGEFRA</sequence>
<accession>A0A4P6MS55</accession>
<dbReference type="RefSeq" id="WP_130629761.1">
    <property type="nucleotide sequence ID" value="NZ_CP036164.1"/>
</dbReference>
<dbReference type="Proteomes" id="UP000290408">
    <property type="component" value="Chromosome"/>
</dbReference>
<keyword evidence="2" id="KW-1185">Reference proteome</keyword>